<evidence type="ECO:0000256" key="7">
    <source>
        <dbReference type="ARBA" id="ARBA00047984"/>
    </source>
</evidence>
<keyword evidence="6" id="KW-0067">ATP-binding</keyword>
<comment type="catalytic activity">
    <reaction evidence="7">
        <text>ATP + H2O = ADP + phosphate + H(+)</text>
        <dbReference type="Rhea" id="RHEA:13065"/>
        <dbReference type="ChEBI" id="CHEBI:15377"/>
        <dbReference type="ChEBI" id="CHEBI:15378"/>
        <dbReference type="ChEBI" id="CHEBI:30616"/>
        <dbReference type="ChEBI" id="CHEBI:43474"/>
        <dbReference type="ChEBI" id="CHEBI:456216"/>
        <dbReference type="EC" id="3.6.4.13"/>
    </reaction>
</comment>
<evidence type="ECO:0000256" key="6">
    <source>
        <dbReference type="ARBA" id="ARBA00022840"/>
    </source>
</evidence>
<dbReference type="EMBL" id="DQ158858">
    <property type="protein sequence ID" value="ABA27408.1"/>
    <property type="molecule type" value="Genomic_DNA"/>
</dbReference>
<dbReference type="FunFam" id="3.40.50.300:FF:000578">
    <property type="entry name" value="probable ATP-dependent RNA helicase DHX35"/>
    <property type="match status" value="1"/>
</dbReference>
<dbReference type="GO" id="GO:0003724">
    <property type="term" value="F:RNA helicase activity"/>
    <property type="evidence" value="ECO:0007669"/>
    <property type="project" value="UniProtKB-EC"/>
</dbReference>
<dbReference type="GeneID" id="5788496"/>
<keyword evidence="5" id="KW-0347">Helicase</keyword>
<keyword evidence="10" id="KW-0542">Nucleomorph</keyword>
<name>Q3LVV7_BIGNA</name>
<dbReference type="Pfam" id="PF21010">
    <property type="entry name" value="HA2_C"/>
    <property type="match status" value="1"/>
</dbReference>
<dbReference type="SMART" id="SM00487">
    <property type="entry name" value="DEXDc"/>
    <property type="match status" value="1"/>
</dbReference>
<dbReference type="Pfam" id="PF07717">
    <property type="entry name" value="OB_NTP_bind"/>
    <property type="match status" value="1"/>
</dbReference>
<evidence type="ECO:0000256" key="3">
    <source>
        <dbReference type="ARBA" id="ARBA00022741"/>
    </source>
</evidence>
<evidence type="ECO:0000313" key="10">
    <source>
        <dbReference type="EMBL" id="ABA27408.1"/>
    </source>
</evidence>
<dbReference type="CDD" id="cd18791">
    <property type="entry name" value="SF2_C_RHA"/>
    <property type="match status" value="1"/>
</dbReference>
<keyword evidence="3" id="KW-0547">Nucleotide-binding</keyword>
<evidence type="ECO:0000256" key="1">
    <source>
        <dbReference type="ARBA" id="ARBA00008792"/>
    </source>
</evidence>
<dbReference type="SUPFAM" id="SSF52540">
    <property type="entry name" value="P-loop containing nucleoside triphosphate hydrolases"/>
    <property type="match status" value="1"/>
</dbReference>
<gene>
    <name evidence="10" type="primary">cdc28</name>
</gene>
<dbReference type="InterPro" id="IPR001650">
    <property type="entry name" value="Helicase_C-like"/>
</dbReference>
<dbReference type="PANTHER" id="PTHR18934:SF99">
    <property type="entry name" value="ATP-DEPENDENT RNA HELICASE DHX37-RELATED"/>
    <property type="match status" value="1"/>
</dbReference>
<evidence type="ECO:0000256" key="4">
    <source>
        <dbReference type="ARBA" id="ARBA00022801"/>
    </source>
</evidence>
<dbReference type="PROSITE" id="PS51192">
    <property type="entry name" value="HELICASE_ATP_BIND_1"/>
    <property type="match status" value="1"/>
</dbReference>
<evidence type="ECO:0000259" key="9">
    <source>
        <dbReference type="PROSITE" id="PS51194"/>
    </source>
</evidence>
<reference evidence="10 11" key="1">
    <citation type="journal article" date="2006" name="Proc. Natl. Acad. Sci. U.S.A.">
        <title>Complete nucleotide sequence of the chlorarachniophyte nucleomorph: nature's smallest nucleus.</title>
        <authorList>
            <person name="Gilson P.R."/>
            <person name="Su V."/>
            <person name="Slamovits C.H."/>
            <person name="Reith M.E."/>
            <person name="Keeling P.J."/>
            <person name="McFadden G.I."/>
        </authorList>
    </citation>
    <scope>NUCLEOTIDE SEQUENCE [LARGE SCALE GENOMIC DNA]</scope>
    <source>
        <strain evidence="11">CCMP621</strain>
    </source>
</reference>
<comment type="similarity">
    <text evidence="1">Belongs to the DEAD box helicase family. DEAH subfamily.</text>
</comment>
<feature type="domain" description="Helicase C-terminal" evidence="9">
    <location>
        <begin position="348"/>
        <end position="521"/>
    </location>
</feature>
<dbReference type="GO" id="GO:0005524">
    <property type="term" value="F:ATP binding"/>
    <property type="evidence" value="ECO:0007669"/>
    <property type="project" value="UniProtKB-KW"/>
</dbReference>
<dbReference type="Pfam" id="PF00270">
    <property type="entry name" value="DEAD"/>
    <property type="match status" value="1"/>
</dbReference>
<dbReference type="InterPro" id="IPR007502">
    <property type="entry name" value="Helicase-assoc_dom"/>
</dbReference>
<dbReference type="Gene3D" id="3.40.50.300">
    <property type="entry name" value="P-loop containing nucleotide triphosphate hydrolases"/>
    <property type="match status" value="2"/>
</dbReference>
<dbReference type="CDD" id="cd17917">
    <property type="entry name" value="DEXHc_RHA-like"/>
    <property type="match status" value="1"/>
</dbReference>
<dbReference type="Pfam" id="PF04408">
    <property type="entry name" value="WHD_HA2"/>
    <property type="match status" value="1"/>
</dbReference>
<dbReference type="Pfam" id="PF00271">
    <property type="entry name" value="Helicase_C"/>
    <property type="match status" value="1"/>
</dbReference>
<sequence length="779" mass="89797">MRDSFEKIKNKRDILNTIKLKNREEYISTRLQKKLTELNTLNQYNISNIEISIYKPNTFEKILNQILLFKIIKKFLNIKKTDSQPNFSFNTNTIDKKSVKYKFNFSHLSSYLQKKKLINKDNDEKKNNMDKTITKTKKTILNINPKQNQLPIINSFFPLMKAVDLYDTLIVVAETGAGKTTQIPKYLFSMGYGRLGQIGITQPRRIAAINVATRVALEVNSSVGLLVGYVIRFEDCISNLTKIKFMTEGILLREIINEPLLLQYSVLVLDEAHERSIFSDILFSLLKDLNILRSDLKLIICSATINTNKFSKFFSYAPLFQIPGKIYSVEIYNSKESEIDYLDAVVRTILQIHIKSKQGDILVFLTGQEDIEIVENIISKRSKLIKTLMGQLETFPLYANLSYNLQNKIFLKLPTNKRKVVLSTNIAETSLTISGITFVIDSGLCKLKYFDYLAKYETLIVSPIAKSSAWQRSGRAGRTAKGICFRLYTVDTYKFVLRKAIVPEIQRIEIDSVILILKCLGINDINNFEFLDKPPVESVFASLEHLYILGGLNEEGQLSKLGRYMCEFPLKPSLSKILIISNFHQCVEEILIICSILSLESRIFNYNHLNNVDQKQVLKKFTIIPKSDHLSYLNVFREWINNDFSINWTDRNSIDAKIMFKARFIFEQLLGLNQKLLNSQKIGINKTNPTMIIKCLLSGLFMNAAFFYSANCYRLLSSSTVVSVHPSSLLLNYNTKWVVFQNIVLTNKEFINVITEVKIEWLIETAPIFYNFKKHMKNY</sequence>
<feature type="domain" description="Helicase ATP-binding" evidence="8">
    <location>
        <begin position="160"/>
        <end position="323"/>
    </location>
</feature>
<dbReference type="AlphaFoldDB" id="Q3LVV7"/>
<dbReference type="PROSITE" id="PS00690">
    <property type="entry name" value="DEAH_ATP_HELICASE"/>
    <property type="match status" value="1"/>
</dbReference>
<dbReference type="EC" id="3.6.4.13" evidence="2"/>
<dbReference type="RefSeq" id="XP_001713020.1">
    <property type="nucleotide sequence ID" value="XM_001712968.1"/>
</dbReference>
<dbReference type="InterPro" id="IPR027417">
    <property type="entry name" value="P-loop_NTPase"/>
</dbReference>
<geneLocation type="nucleomorph" evidence="10"/>
<keyword evidence="4" id="KW-0378">Hydrolase</keyword>
<proteinExistence type="inferred from homology"/>
<dbReference type="Gene3D" id="1.20.120.1080">
    <property type="match status" value="1"/>
</dbReference>
<dbReference type="InterPro" id="IPR048333">
    <property type="entry name" value="HA2_WH"/>
</dbReference>
<accession>Q3LVV7</accession>
<dbReference type="InterPro" id="IPR002464">
    <property type="entry name" value="DNA/RNA_helicase_DEAH_CS"/>
</dbReference>
<evidence type="ECO:0000259" key="8">
    <source>
        <dbReference type="PROSITE" id="PS51192"/>
    </source>
</evidence>
<dbReference type="GO" id="GO:0016787">
    <property type="term" value="F:hydrolase activity"/>
    <property type="evidence" value="ECO:0007669"/>
    <property type="project" value="UniProtKB-KW"/>
</dbReference>
<evidence type="ECO:0000256" key="5">
    <source>
        <dbReference type="ARBA" id="ARBA00022806"/>
    </source>
</evidence>
<dbReference type="InterPro" id="IPR014001">
    <property type="entry name" value="Helicase_ATP-bd"/>
</dbReference>
<organism evidence="10 11">
    <name type="scientific">Bigelowiella natans</name>
    <name type="common">Pedinomonas minutissima</name>
    <name type="synonym">Chlorarachnion sp. (strain CCMP621)</name>
    <dbReference type="NCBI Taxonomy" id="227086"/>
    <lineage>
        <taxon>Eukaryota</taxon>
        <taxon>Sar</taxon>
        <taxon>Rhizaria</taxon>
        <taxon>Cercozoa</taxon>
        <taxon>Chlorarachniophyceae</taxon>
        <taxon>Bigelowiella</taxon>
    </lineage>
</organism>
<dbReference type="GO" id="GO:0003723">
    <property type="term" value="F:RNA binding"/>
    <property type="evidence" value="ECO:0007669"/>
    <property type="project" value="TreeGrafter"/>
</dbReference>
<dbReference type="PANTHER" id="PTHR18934">
    <property type="entry name" value="ATP-DEPENDENT RNA HELICASE"/>
    <property type="match status" value="1"/>
</dbReference>
<protein>
    <recommendedName>
        <fullName evidence="2">RNA helicase</fullName>
        <ecNumber evidence="2">3.6.4.13</ecNumber>
    </recommendedName>
</protein>
<dbReference type="PROSITE" id="PS51194">
    <property type="entry name" value="HELICASE_CTER"/>
    <property type="match status" value="1"/>
</dbReference>
<dbReference type="Proteomes" id="UP000243425">
    <property type="component" value="Nucleomorph 3"/>
</dbReference>
<evidence type="ECO:0000256" key="2">
    <source>
        <dbReference type="ARBA" id="ARBA00012552"/>
    </source>
</evidence>
<dbReference type="InterPro" id="IPR011709">
    <property type="entry name" value="DEAD-box_helicase_OB_fold"/>
</dbReference>
<dbReference type="SMART" id="SM00490">
    <property type="entry name" value="HELICc"/>
    <property type="match status" value="1"/>
</dbReference>
<dbReference type="InterPro" id="IPR011545">
    <property type="entry name" value="DEAD/DEAH_box_helicase_dom"/>
</dbReference>
<evidence type="ECO:0000313" key="11">
    <source>
        <dbReference type="Proteomes" id="UP000243425"/>
    </source>
</evidence>
<dbReference type="SMART" id="SM00847">
    <property type="entry name" value="HA2"/>
    <property type="match status" value="1"/>
</dbReference>